<organism evidence="1 2">
    <name type="scientific">Cytospora schulzeri</name>
    <dbReference type="NCBI Taxonomy" id="448051"/>
    <lineage>
        <taxon>Eukaryota</taxon>
        <taxon>Fungi</taxon>
        <taxon>Dikarya</taxon>
        <taxon>Ascomycota</taxon>
        <taxon>Pezizomycotina</taxon>
        <taxon>Sordariomycetes</taxon>
        <taxon>Sordariomycetidae</taxon>
        <taxon>Diaporthales</taxon>
        <taxon>Cytosporaceae</taxon>
        <taxon>Cytospora</taxon>
    </lineage>
</organism>
<gene>
    <name evidence="1" type="ORF">VMCG_10431</name>
</gene>
<dbReference type="OrthoDB" id="5219793at2759"/>
<evidence type="ECO:0000313" key="2">
    <source>
        <dbReference type="Proteomes" id="UP000283895"/>
    </source>
</evidence>
<comment type="caution">
    <text evidence="1">The sequence shown here is derived from an EMBL/GenBank/DDBJ whole genome shotgun (WGS) entry which is preliminary data.</text>
</comment>
<dbReference type="AlphaFoldDB" id="A0A423VBE4"/>
<proteinExistence type="predicted"/>
<reference evidence="1 2" key="1">
    <citation type="submission" date="2015-09" db="EMBL/GenBank/DDBJ databases">
        <title>Host preference determinants of Valsa canker pathogens revealed by comparative genomics.</title>
        <authorList>
            <person name="Yin Z."/>
            <person name="Huang L."/>
        </authorList>
    </citation>
    <scope>NUCLEOTIDE SEQUENCE [LARGE SCALE GENOMIC DNA]</scope>
    <source>
        <strain evidence="1 2">03-1</strain>
    </source>
</reference>
<sequence>MTYAASASGPSDRFYSSTEYNSMEGVYWDEVLNGLRRLAPGLRVLGLHCDEGHLLIKMGAATESLRKTSLLSGSPTAMKLASDLELHTYGVLRDCIESRKYDWSLPKWYQRSEDSSGQGSWKRQLYGYFTR</sequence>
<evidence type="ECO:0000313" key="1">
    <source>
        <dbReference type="EMBL" id="ROV88144.1"/>
    </source>
</evidence>
<keyword evidence="2" id="KW-1185">Reference proteome</keyword>
<name>A0A423VBE4_9PEZI</name>
<protein>
    <submittedName>
        <fullName evidence="1">Uncharacterized protein</fullName>
    </submittedName>
</protein>
<dbReference type="Proteomes" id="UP000283895">
    <property type="component" value="Unassembled WGS sequence"/>
</dbReference>
<dbReference type="EMBL" id="LKEA01000083">
    <property type="protein sequence ID" value="ROV88144.1"/>
    <property type="molecule type" value="Genomic_DNA"/>
</dbReference>
<accession>A0A423VBE4</accession>